<dbReference type="PROSITE" id="PS51257">
    <property type="entry name" value="PROKAR_LIPOPROTEIN"/>
    <property type="match status" value="1"/>
</dbReference>
<feature type="chain" id="PRO_5046350749" evidence="9">
    <location>
        <begin position="22"/>
        <end position="352"/>
    </location>
</feature>
<keyword evidence="2" id="KW-0964">Secreted</keyword>
<dbReference type="Pfam" id="PF10503">
    <property type="entry name" value="Esterase_PHB"/>
    <property type="match status" value="1"/>
</dbReference>
<dbReference type="InterPro" id="IPR010126">
    <property type="entry name" value="Esterase_phb"/>
</dbReference>
<dbReference type="EMBL" id="JAQNDL010000001">
    <property type="protein sequence ID" value="MDC0717573.1"/>
    <property type="molecule type" value="Genomic_DNA"/>
</dbReference>
<keyword evidence="11" id="KW-1185">Reference proteome</keyword>
<proteinExistence type="predicted"/>
<evidence type="ECO:0000256" key="7">
    <source>
        <dbReference type="ARBA" id="ARBA00023326"/>
    </source>
</evidence>
<evidence type="ECO:0000256" key="4">
    <source>
        <dbReference type="ARBA" id="ARBA00022729"/>
    </source>
</evidence>
<evidence type="ECO:0000256" key="1">
    <source>
        <dbReference type="ARBA" id="ARBA00004613"/>
    </source>
</evidence>
<dbReference type="PANTHER" id="PTHR38050:SF2">
    <property type="entry name" value="FERULOYL ESTERASE C-RELATED"/>
    <property type="match status" value="1"/>
</dbReference>
<organism evidence="10 11">
    <name type="scientific">Nannocystis bainbridge</name>
    <dbReference type="NCBI Taxonomy" id="2995303"/>
    <lineage>
        <taxon>Bacteria</taxon>
        <taxon>Pseudomonadati</taxon>
        <taxon>Myxococcota</taxon>
        <taxon>Polyangia</taxon>
        <taxon>Nannocystales</taxon>
        <taxon>Nannocystaceae</taxon>
        <taxon>Nannocystis</taxon>
    </lineage>
</organism>
<feature type="compositionally biased region" description="Low complexity" evidence="8">
    <location>
        <begin position="27"/>
        <end position="79"/>
    </location>
</feature>
<protein>
    <submittedName>
        <fullName evidence="10">PHB depolymerase family esterase</fullName>
    </submittedName>
</protein>
<evidence type="ECO:0000256" key="3">
    <source>
        <dbReference type="ARBA" id="ARBA00022651"/>
    </source>
</evidence>
<comment type="caution">
    <text evidence="10">The sequence shown here is derived from an EMBL/GenBank/DDBJ whole genome shotgun (WGS) entry which is preliminary data.</text>
</comment>
<feature type="signal peptide" evidence="9">
    <location>
        <begin position="1"/>
        <end position="21"/>
    </location>
</feature>
<name>A0ABT5DXV8_9BACT</name>
<evidence type="ECO:0000313" key="11">
    <source>
        <dbReference type="Proteomes" id="UP001221686"/>
    </source>
</evidence>
<evidence type="ECO:0000256" key="5">
    <source>
        <dbReference type="ARBA" id="ARBA00022801"/>
    </source>
</evidence>
<evidence type="ECO:0000256" key="9">
    <source>
        <dbReference type="SAM" id="SignalP"/>
    </source>
</evidence>
<keyword evidence="6" id="KW-0119">Carbohydrate metabolism</keyword>
<keyword evidence="7" id="KW-0624">Polysaccharide degradation</keyword>
<dbReference type="InterPro" id="IPR043595">
    <property type="entry name" value="FaeB/C/D"/>
</dbReference>
<evidence type="ECO:0000313" key="10">
    <source>
        <dbReference type="EMBL" id="MDC0717573.1"/>
    </source>
</evidence>
<keyword evidence="3" id="KW-0858">Xylan degradation</keyword>
<sequence length="352" mass="36207">MVHRAVVTLALVLALSACSDAGGGSTGNLTSGTGTSGTTDEATTTTGGTTSTTTDAPTSEPATTGEPDPTTSTTTTSTTGVIECDGGGLGPGDHTLMLDHDGAARTALVHIPPGYDQLAPVPVVLNFHGFTQDSDGQLALSAMNPVADAHDFVVVYPQGLDYSWNAGECCGLSVVNEVDDIGFVRALVARLQDELCVDPRRVYATGMSNGGYLSHRLACEATDLIAAIAPVSATIVIDPCEPARPIPVMMFNGTTDILVPYGGGLYQSAPQSFADWAGHNHCNGAPAVTQQAGGATCEAYDDCDDDVTVTLCTLEGMGHCWPGNPECPFGTPSVDLDASALIWEFFSGYALP</sequence>
<evidence type="ECO:0000256" key="2">
    <source>
        <dbReference type="ARBA" id="ARBA00022525"/>
    </source>
</evidence>
<evidence type="ECO:0000256" key="8">
    <source>
        <dbReference type="SAM" id="MobiDB-lite"/>
    </source>
</evidence>
<dbReference type="SUPFAM" id="SSF53474">
    <property type="entry name" value="alpha/beta-Hydrolases"/>
    <property type="match status" value="1"/>
</dbReference>
<keyword evidence="4 9" id="KW-0732">Signal</keyword>
<dbReference type="Gene3D" id="3.40.50.1820">
    <property type="entry name" value="alpha/beta hydrolase"/>
    <property type="match status" value="1"/>
</dbReference>
<accession>A0ABT5DXV8</accession>
<comment type="subcellular location">
    <subcellularLocation>
        <location evidence="1">Secreted</location>
    </subcellularLocation>
</comment>
<dbReference type="InterPro" id="IPR029058">
    <property type="entry name" value="AB_hydrolase_fold"/>
</dbReference>
<reference evidence="10 11" key="1">
    <citation type="submission" date="2022-11" db="EMBL/GenBank/DDBJ databases">
        <title>Minimal conservation of predation-associated metabolite biosynthetic gene clusters underscores biosynthetic potential of Myxococcota including descriptions for ten novel species: Archangium lansinium sp. nov., Myxococcus landrumus sp. nov., Nannocystis bai.</title>
        <authorList>
            <person name="Ahearne A."/>
            <person name="Stevens C."/>
            <person name="Dowd S."/>
        </authorList>
    </citation>
    <scope>NUCLEOTIDE SEQUENCE [LARGE SCALE GENOMIC DNA]</scope>
    <source>
        <strain evidence="10 11">BB15-2</strain>
    </source>
</reference>
<dbReference type="RefSeq" id="WP_272086057.1">
    <property type="nucleotide sequence ID" value="NZ_JAQNDL010000001.1"/>
</dbReference>
<feature type="region of interest" description="Disordered" evidence="8">
    <location>
        <begin position="22"/>
        <end position="86"/>
    </location>
</feature>
<gene>
    <name evidence="10" type="ORF">POL25_11750</name>
</gene>
<keyword evidence="5" id="KW-0378">Hydrolase</keyword>
<dbReference type="Proteomes" id="UP001221686">
    <property type="component" value="Unassembled WGS sequence"/>
</dbReference>
<evidence type="ECO:0000256" key="6">
    <source>
        <dbReference type="ARBA" id="ARBA00023277"/>
    </source>
</evidence>
<dbReference type="PANTHER" id="PTHR38050">
    <property type="match status" value="1"/>
</dbReference>